<dbReference type="EMBL" id="CAJHJF010002925">
    <property type="protein sequence ID" value="CAD6931418.1"/>
    <property type="molecule type" value="Genomic_DNA"/>
</dbReference>
<reference evidence="2 3" key="1">
    <citation type="submission" date="2020-10" db="EMBL/GenBank/DDBJ databases">
        <authorList>
            <person name="Sedaghatjoo S."/>
        </authorList>
    </citation>
    <scope>NUCLEOTIDE SEQUENCE [LARGE SCALE GENOMIC DNA]</scope>
    <source>
        <strain evidence="2 3">LLFL</strain>
    </source>
</reference>
<organism evidence="2 3">
    <name type="scientific">Tilletia laevis</name>
    <dbReference type="NCBI Taxonomy" id="157183"/>
    <lineage>
        <taxon>Eukaryota</taxon>
        <taxon>Fungi</taxon>
        <taxon>Dikarya</taxon>
        <taxon>Basidiomycota</taxon>
        <taxon>Ustilaginomycotina</taxon>
        <taxon>Exobasidiomycetes</taxon>
        <taxon>Tilletiales</taxon>
        <taxon>Tilletiaceae</taxon>
        <taxon>Tilletia</taxon>
    </lineage>
</organism>
<keyword evidence="1" id="KW-0812">Transmembrane</keyword>
<accession>A0A9N8MCE5</accession>
<evidence type="ECO:0000256" key="1">
    <source>
        <dbReference type="SAM" id="Phobius"/>
    </source>
</evidence>
<dbReference type="Proteomes" id="UP000836404">
    <property type="component" value="Unassembled WGS sequence"/>
</dbReference>
<keyword evidence="3" id="KW-1185">Reference proteome</keyword>
<gene>
    <name evidence="2" type="ORF">JKILLFL_G8468</name>
</gene>
<sequence length="79" mass="8353">MVEIQNDFKPPATRSPVFDLRSPITACTAFILAFVGSASAALFALYCSGLPSPLTNLDKLDCAKVGANVLSKISTNQAY</sequence>
<protein>
    <submittedName>
        <fullName evidence="2">Uncharacterized protein</fullName>
    </submittedName>
</protein>
<evidence type="ECO:0000313" key="2">
    <source>
        <dbReference type="EMBL" id="CAD6931418.1"/>
    </source>
</evidence>
<keyword evidence="1" id="KW-0472">Membrane</keyword>
<name>A0A9N8MCE5_9BASI</name>
<keyword evidence="1" id="KW-1133">Transmembrane helix</keyword>
<dbReference type="AlphaFoldDB" id="A0A9N8MCE5"/>
<comment type="caution">
    <text evidence="2">The sequence shown here is derived from an EMBL/GenBank/DDBJ whole genome shotgun (WGS) entry which is preliminary data.</text>
</comment>
<proteinExistence type="predicted"/>
<evidence type="ECO:0000313" key="3">
    <source>
        <dbReference type="Proteomes" id="UP000836404"/>
    </source>
</evidence>
<feature type="transmembrane region" description="Helical" evidence="1">
    <location>
        <begin position="24"/>
        <end position="46"/>
    </location>
</feature>